<evidence type="ECO:0008006" key="8">
    <source>
        <dbReference type="Google" id="ProtNLM"/>
    </source>
</evidence>
<name>A0A2T9YXX5_9FUNG</name>
<dbReference type="AlphaFoldDB" id="A0A2T9YXX5"/>
<comment type="similarity">
    <text evidence="1">Belongs to the CCDC124 family.</text>
</comment>
<dbReference type="Proteomes" id="UP000245383">
    <property type="component" value="Unassembled WGS sequence"/>
</dbReference>
<reference evidence="6 7" key="1">
    <citation type="journal article" date="2018" name="MBio">
        <title>Comparative Genomics Reveals the Core Gene Toolbox for the Fungus-Insect Symbiosis.</title>
        <authorList>
            <person name="Wang Y."/>
            <person name="Stata M."/>
            <person name="Wang W."/>
            <person name="Stajich J.E."/>
            <person name="White M.M."/>
            <person name="Moncalvo J.M."/>
        </authorList>
    </citation>
    <scope>NUCLEOTIDE SEQUENCE [LARGE SCALE GENOMIC DNA]</scope>
    <source>
        <strain evidence="6 7">SWE-8-4</strain>
    </source>
</reference>
<dbReference type="PANTHER" id="PTHR21680:SF0">
    <property type="entry name" value="COILED-COIL DOMAIN-CONTAINING PROTEIN 124"/>
    <property type="match status" value="1"/>
</dbReference>
<evidence type="ECO:0000256" key="1">
    <source>
        <dbReference type="ARBA" id="ARBA00008296"/>
    </source>
</evidence>
<dbReference type="EMBL" id="MBFR01000017">
    <property type="protein sequence ID" value="PVU97169.1"/>
    <property type="molecule type" value="Genomic_DNA"/>
</dbReference>
<feature type="compositionally biased region" description="Basic and acidic residues" evidence="3">
    <location>
        <begin position="21"/>
        <end position="41"/>
    </location>
</feature>
<dbReference type="InterPro" id="IPR054413">
    <property type="entry name" value="LSO1/2"/>
</dbReference>
<organism evidence="6 7">
    <name type="scientific">Smittium simulii</name>
    <dbReference type="NCBI Taxonomy" id="133385"/>
    <lineage>
        <taxon>Eukaryota</taxon>
        <taxon>Fungi</taxon>
        <taxon>Fungi incertae sedis</taxon>
        <taxon>Zoopagomycota</taxon>
        <taxon>Kickxellomycotina</taxon>
        <taxon>Harpellomycetes</taxon>
        <taxon>Harpellales</taxon>
        <taxon>Legeriomycetaceae</taxon>
        <taxon>Smittium</taxon>
    </lineage>
</organism>
<dbReference type="InterPro" id="IPR010422">
    <property type="entry name" value="Ccdc124/Oxs1"/>
</dbReference>
<proteinExistence type="inferred from homology"/>
<gene>
    <name evidence="6" type="ORF">BB561_000721</name>
</gene>
<protein>
    <recommendedName>
        <fullName evidence="8">HMG box domain-containing protein</fullName>
    </recommendedName>
</protein>
<dbReference type="GO" id="GO:0003713">
    <property type="term" value="F:transcription coactivator activity"/>
    <property type="evidence" value="ECO:0007669"/>
    <property type="project" value="TreeGrafter"/>
</dbReference>
<feature type="region of interest" description="Disordered" evidence="3">
    <location>
        <begin position="1"/>
        <end position="54"/>
    </location>
</feature>
<evidence type="ECO:0000259" key="5">
    <source>
        <dbReference type="Pfam" id="PF22048"/>
    </source>
</evidence>
<keyword evidence="2" id="KW-0175">Coiled coil</keyword>
<evidence type="ECO:0000259" key="4">
    <source>
        <dbReference type="Pfam" id="PF06244"/>
    </source>
</evidence>
<dbReference type="GO" id="GO:0006366">
    <property type="term" value="P:transcription by RNA polymerase II"/>
    <property type="evidence" value="ECO:0007669"/>
    <property type="project" value="TreeGrafter"/>
</dbReference>
<dbReference type="Pfam" id="PF06244">
    <property type="entry name" value="Ccdc124"/>
    <property type="match status" value="1"/>
</dbReference>
<evidence type="ECO:0000256" key="2">
    <source>
        <dbReference type="ARBA" id="ARBA00023054"/>
    </source>
</evidence>
<evidence type="ECO:0000313" key="7">
    <source>
        <dbReference type="Proteomes" id="UP000245383"/>
    </source>
</evidence>
<evidence type="ECO:0000313" key="6">
    <source>
        <dbReference type="EMBL" id="PVU97169.1"/>
    </source>
</evidence>
<keyword evidence="7" id="KW-1185">Reference proteome</keyword>
<evidence type="ECO:0000256" key="3">
    <source>
        <dbReference type="SAM" id="MobiDB-lite"/>
    </source>
</evidence>
<dbReference type="InterPro" id="IPR054414">
    <property type="entry name" value="Ccdc124/Oxs1_C"/>
</dbReference>
<comment type="caution">
    <text evidence="6">The sequence shown here is derived from an EMBL/GenBank/DDBJ whole genome shotgun (WGS) entry which is preliminary data.</text>
</comment>
<dbReference type="GO" id="GO:0005634">
    <property type="term" value="C:nucleus"/>
    <property type="evidence" value="ECO:0007669"/>
    <property type="project" value="TreeGrafter"/>
</dbReference>
<dbReference type="PANTHER" id="PTHR21680">
    <property type="entry name" value="COILED-COIL DOMAIN-CONTAINING PROTEIN 124"/>
    <property type="match status" value="1"/>
</dbReference>
<dbReference type="OrthoDB" id="76412at2759"/>
<dbReference type="Pfam" id="PF22048">
    <property type="entry name" value="LSO1_2-like"/>
    <property type="match status" value="1"/>
</dbReference>
<sequence>MAKKFKGENTKVAAAKQKKALVADEKTKSKLEEMEKKEQKEWAVGSKDTSKKEREEIKRLEKLEKKQQAIELLKKEEATIISGNTKPRPTKLFLKSNKPTPAIRGEEKKAVAKQDKILAEVQVPTPSFSASGIDSALDLFDALSVDVADTSSDISQLKKNSTVGNLIDRHPERRAKAAYKAYEDRELQQIRADYPGLRLQQHKDILWKNWLVSPENPFNQSKVAFNATQDEIKTVAKNHAETIKNRLASN</sequence>
<feature type="domain" description="LSO1/LSO2" evidence="5">
    <location>
        <begin position="10"/>
        <end position="77"/>
    </location>
</feature>
<accession>A0A2T9YXX5</accession>
<dbReference type="STRING" id="133385.A0A2T9YXX5"/>
<feature type="domain" description="Coiled-coil" evidence="4">
    <location>
        <begin position="154"/>
        <end position="220"/>
    </location>
</feature>